<evidence type="ECO:0000256" key="9">
    <source>
        <dbReference type="ARBA" id="ARBA00023128"/>
    </source>
</evidence>
<reference evidence="16 17" key="1">
    <citation type="journal article" date="2022" name="Nat. Ecol. Evol.">
        <title>A masculinizing supergene underlies an exaggerated male reproductive morph in a spider.</title>
        <authorList>
            <person name="Hendrickx F."/>
            <person name="De Corte Z."/>
            <person name="Sonet G."/>
            <person name="Van Belleghem S.M."/>
            <person name="Kostlbacher S."/>
            <person name="Vangestel C."/>
        </authorList>
    </citation>
    <scope>NUCLEOTIDE SEQUENCE [LARGE SCALE GENOMIC DNA]</scope>
    <source>
        <strain evidence="16">W744_W776</strain>
    </source>
</reference>
<evidence type="ECO:0000256" key="13">
    <source>
        <dbReference type="ARBA" id="ARBA00047690"/>
    </source>
</evidence>
<evidence type="ECO:0000256" key="8">
    <source>
        <dbReference type="ARBA" id="ARBA00022989"/>
    </source>
</evidence>
<comment type="subcellular location">
    <subcellularLocation>
        <location evidence="1">Mitochondrion membrane</location>
        <topology evidence="1">Multi-pass membrane protein</topology>
    </subcellularLocation>
</comment>
<accession>A0AAV6U603</accession>
<evidence type="ECO:0000256" key="7">
    <source>
        <dbReference type="ARBA" id="ARBA00022946"/>
    </source>
</evidence>
<evidence type="ECO:0000256" key="6">
    <source>
        <dbReference type="ARBA" id="ARBA00022692"/>
    </source>
</evidence>
<organism evidence="16 17">
    <name type="scientific">Oedothorax gibbosus</name>
    <dbReference type="NCBI Taxonomy" id="931172"/>
    <lineage>
        <taxon>Eukaryota</taxon>
        <taxon>Metazoa</taxon>
        <taxon>Ecdysozoa</taxon>
        <taxon>Arthropoda</taxon>
        <taxon>Chelicerata</taxon>
        <taxon>Arachnida</taxon>
        <taxon>Araneae</taxon>
        <taxon>Araneomorphae</taxon>
        <taxon>Entelegynae</taxon>
        <taxon>Araneoidea</taxon>
        <taxon>Linyphiidae</taxon>
        <taxon>Erigoninae</taxon>
        <taxon>Oedothorax</taxon>
    </lineage>
</organism>
<comment type="catalytic activity">
    <reaction evidence="13">
        <text>heme b + (2E,6E)-farnesyl diphosphate + H2O = Fe(II)-heme o + diphosphate</text>
        <dbReference type="Rhea" id="RHEA:28070"/>
        <dbReference type="ChEBI" id="CHEBI:15377"/>
        <dbReference type="ChEBI" id="CHEBI:33019"/>
        <dbReference type="ChEBI" id="CHEBI:60344"/>
        <dbReference type="ChEBI" id="CHEBI:60530"/>
        <dbReference type="ChEBI" id="CHEBI:175763"/>
        <dbReference type="EC" id="2.5.1.141"/>
    </reaction>
</comment>
<evidence type="ECO:0000256" key="14">
    <source>
        <dbReference type="SAM" id="MobiDB-lite"/>
    </source>
</evidence>
<dbReference type="HAMAP" id="MF_00154">
    <property type="entry name" value="CyoE_CtaB"/>
    <property type="match status" value="1"/>
</dbReference>
<keyword evidence="17" id="KW-1185">Reference proteome</keyword>
<dbReference type="Pfam" id="PF01040">
    <property type="entry name" value="UbiA"/>
    <property type="match status" value="1"/>
</dbReference>
<feature type="transmembrane region" description="Helical" evidence="15">
    <location>
        <begin position="162"/>
        <end position="179"/>
    </location>
</feature>
<evidence type="ECO:0000256" key="4">
    <source>
        <dbReference type="ARBA" id="ARBA00016335"/>
    </source>
</evidence>
<evidence type="ECO:0000256" key="2">
    <source>
        <dbReference type="ARBA" id="ARBA00005985"/>
    </source>
</evidence>
<evidence type="ECO:0000313" key="17">
    <source>
        <dbReference type="Proteomes" id="UP000827092"/>
    </source>
</evidence>
<dbReference type="PROSITE" id="PS00943">
    <property type="entry name" value="UBIA"/>
    <property type="match status" value="1"/>
</dbReference>
<dbReference type="GO" id="GO:0031966">
    <property type="term" value="C:mitochondrial membrane"/>
    <property type="evidence" value="ECO:0007669"/>
    <property type="project" value="UniProtKB-SubCell"/>
</dbReference>
<dbReference type="NCBIfam" id="TIGR01473">
    <property type="entry name" value="cyoE_ctaB"/>
    <property type="match status" value="1"/>
</dbReference>
<dbReference type="InterPro" id="IPR006369">
    <property type="entry name" value="Protohaem_IX_farnesylTrfase"/>
</dbReference>
<dbReference type="CDD" id="cd13957">
    <property type="entry name" value="PT_UbiA_Cox10"/>
    <property type="match status" value="1"/>
</dbReference>
<dbReference type="EC" id="2.5.1.141" evidence="3"/>
<dbReference type="GO" id="GO:0006784">
    <property type="term" value="P:heme A biosynthetic process"/>
    <property type="evidence" value="ECO:0007669"/>
    <property type="project" value="TreeGrafter"/>
</dbReference>
<proteinExistence type="inferred from homology"/>
<evidence type="ECO:0000256" key="15">
    <source>
        <dbReference type="SAM" id="Phobius"/>
    </source>
</evidence>
<keyword evidence="11 15" id="KW-0472">Membrane</keyword>
<evidence type="ECO:0000256" key="11">
    <source>
        <dbReference type="ARBA" id="ARBA00023136"/>
    </source>
</evidence>
<dbReference type="FunFam" id="1.10.357.140:FF:000004">
    <property type="entry name" value="Protoheme IX farnesyltransferase, mitochondrial"/>
    <property type="match status" value="1"/>
</dbReference>
<keyword evidence="5" id="KW-0808">Transferase</keyword>
<feature type="region of interest" description="Disordered" evidence="14">
    <location>
        <begin position="29"/>
        <end position="62"/>
    </location>
</feature>
<dbReference type="GO" id="GO:0008495">
    <property type="term" value="F:protoheme IX farnesyltransferase activity"/>
    <property type="evidence" value="ECO:0007669"/>
    <property type="project" value="UniProtKB-EC"/>
</dbReference>
<dbReference type="Proteomes" id="UP000827092">
    <property type="component" value="Unassembled WGS sequence"/>
</dbReference>
<dbReference type="InterPro" id="IPR000537">
    <property type="entry name" value="UbiA_prenyltransferase"/>
</dbReference>
<keyword evidence="8 15" id="KW-1133">Transmembrane helix</keyword>
<feature type="transmembrane region" description="Helical" evidence="15">
    <location>
        <begin position="257"/>
        <end position="276"/>
    </location>
</feature>
<feature type="transmembrane region" description="Helical" evidence="15">
    <location>
        <begin position="410"/>
        <end position="428"/>
    </location>
</feature>
<keyword evidence="7" id="KW-0809">Transit peptide</keyword>
<dbReference type="InterPro" id="IPR044878">
    <property type="entry name" value="UbiA_sf"/>
</dbReference>
<dbReference type="PANTHER" id="PTHR43448">
    <property type="entry name" value="PROTOHEME IX FARNESYLTRANSFERASE, MITOCHONDRIAL"/>
    <property type="match status" value="1"/>
</dbReference>
<dbReference type="InterPro" id="IPR030470">
    <property type="entry name" value="UbiA_prenylTrfase_CS"/>
</dbReference>
<dbReference type="PANTHER" id="PTHR43448:SF2">
    <property type="entry name" value="PROTOHEME IX FARNESYLTRANSFERASE, MITOCHONDRIAL"/>
    <property type="match status" value="1"/>
</dbReference>
<evidence type="ECO:0000313" key="16">
    <source>
        <dbReference type="EMBL" id="KAG8179328.1"/>
    </source>
</evidence>
<comment type="similarity">
    <text evidence="2">Belongs to the UbiA prenyltransferase family.</text>
</comment>
<evidence type="ECO:0000256" key="3">
    <source>
        <dbReference type="ARBA" id="ARBA00012292"/>
    </source>
</evidence>
<dbReference type="AlphaFoldDB" id="A0AAV6U603"/>
<sequence length="442" mass="48971">MIFRILPCIDKSHGSIKYLKYLISVSRQKGSNVKPPSAKVLASPSSPIPQSPPELDDKNIPIRKRKKSSDYPYIISSHNQPKSSLEKDILHDEGQLKDIHSHLKPIAQPDVIVSPSEPITNAEKEKEQVKLLNAVRPADLDWHKQAIDLRLLPKHYKSLSKFRLTGLVVLTTLAGYGMAPGIFEPTTLACMALGTALTSAAANTINQVLEVPYDSQMARTKCRVLIRGVLTPLHASMFAISCASIGLTTLYLGTNTLTAILGATNLILYTIVYTPMKRYSIANTWLGSIVGAIPPLMGWAACTGTLNSGALLMAAILYSWQFPHFNALSWNLRPDYSRAGYRMTSVINPQLCKRVALRHSVSLLVLCSAAPLLDLTTWTFAFDSFPLNCYLIYCAYNFYKKGDSQSSRKLFRLSLVHLPALMFLMLVGKKYANEDAKQEKKS</sequence>
<keyword evidence="10" id="KW-0350">Heme biosynthesis</keyword>
<keyword evidence="6 15" id="KW-0812">Transmembrane</keyword>
<evidence type="ECO:0000256" key="1">
    <source>
        <dbReference type="ARBA" id="ARBA00004225"/>
    </source>
</evidence>
<gene>
    <name evidence="16" type="ORF">JTE90_011592</name>
</gene>
<comment type="caution">
    <text evidence="16">The sequence shown here is derived from an EMBL/GenBank/DDBJ whole genome shotgun (WGS) entry which is preliminary data.</text>
</comment>
<evidence type="ECO:0000256" key="12">
    <source>
        <dbReference type="ARBA" id="ARBA00030253"/>
    </source>
</evidence>
<protein>
    <recommendedName>
        <fullName evidence="4">Protoheme IX farnesyltransferase, mitochondrial</fullName>
        <ecNumber evidence="3">2.5.1.141</ecNumber>
    </recommendedName>
    <alternativeName>
        <fullName evidence="12">Heme O synthase</fullName>
    </alternativeName>
</protein>
<keyword evidence="9" id="KW-0496">Mitochondrion</keyword>
<dbReference type="EMBL" id="JAFNEN010000636">
    <property type="protein sequence ID" value="KAG8179328.1"/>
    <property type="molecule type" value="Genomic_DNA"/>
</dbReference>
<evidence type="ECO:0000256" key="10">
    <source>
        <dbReference type="ARBA" id="ARBA00023133"/>
    </source>
</evidence>
<feature type="transmembrane region" description="Helical" evidence="15">
    <location>
        <begin position="224"/>
        <end position="251"/>
    </location>
</feature>
<dbReference type="Gene3D" id="1.10.357.140">
    <property type="entry name" value="UbiA prenyltransferase"/>
    <property type="match status" value="1"/>
</dbReference>
<name>A0AAV6U603_9ARAC</name>
<evidence type="ECO:0000256" key="5">
    <source>
        <dbReference type="ARBA" id="ARBA00022679"/>
    </source>
</evidence>